<evidence type="ECO:0000256" key="4">
    <source>
        <dbReference type="ARBA" id="ARBA00022840"/>
    </source>
</evidence>
<evidence type="ECO:0000256" key="2">
    <source>
        <dbReference type="ARBA" id="ARBA00022448"/>
    </source>
</evidence>
<evidence type="ECO:0000256" key="5">
    <source>
        <dbReference type="ARBA" id="ARBA00022970"/>
    </source>
</evidence>
<accession>A0AAN0RF88</accession>
<dbReference type="KEGG" id="gbc:GbCGDNIH3_1832"/>
<dbReference type="NCBIfam" id="TIGR03410">
    <property type="entry name" value="urea_trans_UrtE"/>
    <property type="match status" value="1"/>
</dbReference>
<keyword evidence="2" id="KW-0813">Transport</keyword>
<keyword evidence="4 7" id="KW-0067">ATP-binding</keyword>
<feature type="domain" description="ABC transporter" evidence="6">
    <location>
        <begin position="7"/>
        <end position="234"/>
    </location>
</feature>
<evidence type="ECO:0000256" key="3">
    <source>
        <dbReference type="ARBA" id="ARBA00022741"/>
    </source>
</evidence>
<protein>
    <submittedName>
        <fullName evidence="7">Amide-urea transport ATP-binding protein</fullName>
    </submittedName>
</protein>
<dbReference type="InterPro" id="IPR027417">
    <property type="entry name" value="P-loop_NTPase"/>
</dbReference>
<organism evidence="7 8">
    <name type="scientific">Granulibacter bethesdensis</name>
    <dbReference type="NCBI Taxonomy" id="364410"/>
    <lineage>
        <taxon>Bacteria</taxon>
        <taxon>Pseudomonadati</taxon>
        <taxon>Pseudomonadota</taxon>
        <taxon>Alphaproteobacteria</taxon>
        <taxon>Acetobacterales</taxon>
        <taxon>Acetobacteraceae</taxon>
        <taxon>Granulibacter</taxon>
    </lineage>
</organism>
<comment type="similarity">
    <text evidence="1">Belongs to the ABC transporter superfamily.</text>
</comment>
<dbReference type="Pfam" id="PF00005">
    <property type="entry name" value="ABC_tran"/>
    <property type="match status" value="1"/>
</dbReference>
<dbReference type="CDD" id="cd03224">
    <property type="entry name" value="ABC_TM1139_LivF_branched"/>
    <property type="match status" value="1"/>
</dbReference>
<dbReference type="GO" id="GO:0015807">
    <property type="term" value="P:L-amino acid transport"/>
    <property type="evidence" value="ECO:0007669"/>
    <property type="project" value="TreeGrafter"/>
</dbReference>
<sequence>MRRHAMLTTNELRVSYGQSEVLHGIDLDIGAGEIVAIVGRNGMGKSTLMKSLIGMVPGSGGQIMLDGTDITTMKSHRRVETGIAYVPQGRMIFSTMTVTENIETGLFVRGKSKIPSDLYELFPVLKEMGRRRGGNLSGGQQQQLAIARALATEPKVLLLDEPTEGIQPSIILEMARTLRRIRDQKGLSIFVSEQVLSFALDVADRIMVIEGGKIVHQDTKENLDQEKVARFLAV</sequence>
<proteinExistence type="inferred from homology"/>
<dbReference type="SUPFAM" id="SSF52540">
    <property type="entry name" value="P-loop containing nucleoside triphosphate hydrolases"/>
    <property type="match status" value="1"/>
</dbReference>
<dbReference type="PANTHER" id="PTHR43820:SF5">
    <property type="entry name" value="HIGH-AFFINITY BRANCHED-CHAIN AMINO ACID TRANSPORT ATP-BINDING PROTEIN"/>
    <property type="match status" value="1"/>
</dbReference>
<gene>
    <name evidence="7" type="ORF">GbCGDNIH3_1832</name>
</gene>
<dbReference type="InterPro" id="IPR003593">
    <property type="entry name" value="AAA+_ATPase"/>
</dbReference>
<dbReference type="PANTHER" id="PTHR43820">
    <property type="entry name" value="HIGH-AFFINITY BRANCHED-CHAIN AMINO ACID TRANSPORT ATP-BINDING PROTEIN LIVF"/>
    <property type="match status" value="1"/>
</dbReference>
<evidence type="ECO:0000313" key="7">
    <source>
        <dbReference type="EMBL" id="AHJ63706.1"/>
    </source>
</evidence>
<dbReference type="GO" id="GO:0015658">
    <property type="term" value="F:branched-chain amino acid transmembrane transporter activity"/>
    <property type="evidence" value="ECO:0007669"/>
    <property type="project" value="TreeGrafter"/>
</dbReference>
<dbReference type="SMART" id="SM00382">
    <property type="entry name" value="AAA"/>
    <property type="match status" value="1"/>
</dbReference>
<dbReference type="Gene3D" id="3.40.50.300">
    <property type="entry name" value="P-loop containing nucleotide triphosphate hydrolases"/>
    <property type="match status" value="1"/>
</dbReference>
<dbReference type="InterPro" id="IPR052156">
    <property type="entry name" value="BCAA_Transport_ATP-bd_LivF"/>
</dbReference>
<evidence type="ECO:0000256" key="1">
    <source>
        <dbReference type="ARBA" id="ARBA00005417"/>
    </source>
</evidence>
<name>A0AAN0RF88_9PROT</name>
<dbReference type="InterPro" id="IPR003439">
    <property type="entry name" value="ABC_transporter-like_ATP-bd"/>
</dbReference>
<dbReference type="Proteomes" id="UP000019438">
    <property type="component" value="Chromosome"/>
</dbReference>
<dbReference type="AlphaFoldDB" id="A0AAN0RF88"/>
<dbReference type="InterPro" id="IPR017780">
    <property type="entry name" value="ABC_transptr_urea_ATP-bd_UrtE"/>
</dbReference>
<dbReference type="PROSITE" id="PS50893">
    <property type="entry name" value="ABC_TRANSPORTER_2"/>
    <property type="match status" value="1"/>
</dbReference>
<dbReference type="GO" id="GO:0005524">
    <property type="term" value="F:ATP binding"/>
    <property type="evidence" value="ECO:0007669"/>
    <property type="project" value="UniProtKB-KW"/>
</dbReference>
<dbReference type="GO" id="GO:0016887">
    <property type="term" value="F:ATP hydrolysis activity"/>
    <property type="evidence" value="ECO:0007669"/>
    <property type="project" value="InterPro"/>
</dbReference>
<keyword evidence="5" id="KW-0029">Amino-acid transport</keyword>
<evidence type="ECO:0000259" key="6">
    <source>
        <dbReference type="PROSITE" id="PS50893"/>
    </source>
</evidence>
<evidence type="ECO:0000313" key="8">
    <source>
        <dbReference type="Proteomes" id="UP000019438"/>
    </source>
</evidence>
<reference evidence="8" key="1">
    <citation type="submission" date="2012-06" db="EMBL/GenBank/DDBJ databases">
        <title>Genome analysis of multiple Granulibacter bethesdensis isolates demonstrates substantial genome diversity.</title>
        <authorList>
            <person name="Greenberg D.E."/>
            <person name="Porcella S.F."/>
            <person name="Zarember K."/>
            <person name="Zelazny A.M."/>
            <person name="Bruno D."/>
            <person name="Martens C."/>
            <person name="Barbian K.D."/>
            <person name="Jaske E."/>
            <person name="Holland S.M."/>
        </authorList>
    </citation>
    <scope>NUCLEOTIDE SEQUENCE [LARGE SCALE GENOMIC DNA]</scope>
    <source>
        <strain evidence="8">CGDNIH3</strain>
    </source>
</reference>
<dbReference type="EMBL" id="CP003181">
    <property type="protein sequence ID" value="AHJ63706.1"/>
    <property type="molecule type" value="Genomic_DNA"/>
</dbReference>
<keyword evidence="3" id="KW-0547">Nucleotide-binding</keyword>